<evidence type="ECO:0000259" key="9">
    <source>
        <dbReference type="Pfam" id="PF01699"/>
    </source>
</evidence>
<feature type="domain" description="Sodium/calcium exchanger membrane region" evidence="9">
    <location>
        <begin position="261"/>
        <end position="396"/>
    </location>
</feature>
<feature type="transmembrane region" description="Helical" evidence="8">
    <location>
        <begin position="325"/>
        <end position="345"/>
    </location>
</feature>
<organism evidence="10 11">
    <name type="scientific">Zymoseptoria tritici ST99CH_1E4</name>
    <dbReference type="NCBI Taxonomy" id="1276532"/>
    <lineage>
        <taxon>Eukaryota</taxon>
        <taxon>Fungi</taxon>
        <taxon>Dikarya</taxon>
        <taxon>Ascomycota</taxon>
        <taxon>Pezizomycotina</taxon>
        <taxon>Dothideomycetes</taxon>
        <taxon>Dothideomycetidae</taxon>
        <taxon>Mycosphaerellales</taxon>
        <taxon>Mycosphaerellaceae</taxon>
        <taxon>Zymoseptoria</taxon>
    </lineage>
</organism>
<dbReference type="GO" id="GO:0006874">
    <property type="term" value="P:intracellular calcium ion homeostasis"/>
    <property type="evidence" value="ECO:0007669"/>
    <property type="project" value="TreeGrafter"/>
</dbReference>
<feature type="transmembrane region" description="Helical" evidence="8">
    <location>
        <begin position="357"/>
        <end position="374"/>
    </location>
</feature>
<evidence type="ECO:0000256" key="8">
    <source>
        <dbReference type="SAM" id="Phobius"/>
    </source>
</evidence>
<evidence type="ECO:0000256" key="5">
    <source>
        <dbReference type="ARBA" id="ARBA00022989"/>
    </source>
</evidence>
<feature type="transmembrane region" description="Helical" evidence="8">
    <location>
        <begin position="167"/>
        <end position="184"/>
    </location>
</feature>
<dbReference type="InterPro" id="IPR004837">
    <property type="entry name" value="NaCa_Exmemb"/>
</dbReference>
<feature type="transmembrane region" description="Helical" evidence="8">
    <location>
        <begin position="196"/>
        <end position="215"/>
    </location>
</feature>
<dbReference type="InterPro" id="IPR044880">
    <property type="entry name" value="NCX_ion-bd_dom_sf"/>
</dbReference>
<evidence type="ECO:0000313" key="10">
    <source>
        <dbReference type="EMBL" id="SMR61922.1"/>
    </source>
</evidence>
<feature type="transmembrane region" description="Helical" evidence="8">
    <location>
        <begin position="36"/>
        <end position="55"/>
    </location>
</feature>
<evidence type="ECO:0000256" key="4">
    <source>
        <dbReference type="ARBA" id="ARBA00022692"/>
    </source>
</evidence>
<evidence type="ECO:0000256" key="3">
    <source>
        <dbReference type="ARBA" id="ARBA00022448"/>
    </source>
</evidence>
<evidence type="ECO:0000256" key="6">
    <source>
        <dbReference type="ARBA" id="ARBA00023065"/>
    </source>
</evidence>
<dbReference type="PANTHER" id="PTHR31503">
    <property type="entry name" value="VACUOLAR CALCIUM ION TRANSPORTER"/>
    <property type="match status" value="1"/>
</dbReference>
<dbReference type="PANTHER" id="PTHR31503:SF22">
    <property type="entry name" value="VACUOLAR CALCIUM ION TRANSPORTER"/>
    <property type="match status" value="1"/>
</dbReference>
<accession>A0A2H1H825</accession>
<dbReference type="InterPro" id="IPR004713">
    <property type="entry name" value="CaH_exchang"/>
</dbReference>
<dbReference type="EMBL" id="LT854265">
    <property type="protein sequence ID" value="SMR61922.1"/>
    <property type="molecule type" value="Genomic_DNA"/>
</dbReference>
<dbReference type="Gene3D" id="1.20.1420.30">
    <property type="entry name" value="NCX, central ion-binding region"/>
    <property type="match status" value="1"/>
</dbReference>
<evidence type="ECO:0000256" key="1">
    <source>
        <dbReference type="ARBA" id="ARBA00004127"/>
    </source>
</evidence>
<feature type="transmembrane region" description="Helical" evidence="8">
    <location>
        <begin position="67"/>
        <end position="84"/>
    </location>
</feature>
<keyword evidence="5 8" id="KW-1133">Transmembrane helix</keyword>
<evidence type="ECO:0000256" key="2">
    <source>
        <dbReference type="ARBA" id="ARBA00008170"/>
    </source>
</evidence>
<dbReference type="Proteomes" id="UP000245764">
    <property type="component" value="Chromosome 13"/>
</dbReference>
<keyword evidence="6" id="KW-0406">Ion transport</keyword>
<dbReference type="AlphaFoldDB" id="A0A2H1H825"/>
<dbReference type="GO" id="GO:0012505">
    <property type="term" value="C:endomembrane system"/>
    <property type="evidence" value="ECO:0007669"/>
    <property type="project" value="UniProtKB-SubCell"/>
</dbReference>
<keyword evidence="4 8" id="KW-0812">Transmembrane</keyword>
<evidence type="ECO:0000256" key="7">
    <source>
        <dbReference type="ARBA" id="ARBA00023136"/>
    </source>
</evidence>
<comment type="similarity">
    <text evidence="2">Belongs to the Ca(2+):cation antiporter (CaCA) (TC 2.A.19) family.</text>
</comment>
<evidence type="ECO:0000313" key="11">
    <source>
        <dbReference type="Proteomes" id="UP000245764"/>
    </source>
</evidence>
<keyword evidence="7 8" id="KW-0472">Membrane</keyword>
<comment type="subcellular location">
    <subcellularLocation>
        <location evidence="1">Endomembrane system</location>
        <topology evidence="1">Multi-pass membrane protein</topology>
    </subcellularLocation>
</comment>
<name>A0A2H1H825_ZYMTR</name>
<dbReference type="Pfam" id="PF01699">
    <property type="entry name" value="Na_Ca_ex"/>
    <property type="match status" value="1"/>
</dbReference>
<proteinExistence type="inferred from homology"/>
<protein>
    <recommendedName>
        <fullName evidence="9">Sodium/calcium exchanger membrane region domain-containing protein</fullName>
    </recommendedName>
</protein>
<feature type="transmembrane region" description="Helical" evidence="8">
    <location>
        <begin position="135"/>
        <end position="155"/>
    </location>
</feature>
<reference evidence="11" key="1">
    <citation type="submission" date="2017-05" db="EMBL/GenBank/DDBJ databases">
        <authorList>
            <person name="Song R."/>
            <person name="Chenine A.L."/>
            <person name="Ruprecht R.M."/>
        </authorList>
    </citation>
    <scope>NUCLEOTIDE SEQUENCE [LARGE SCALE GENOMIC DNA]</scope>
</reference>
<feature type="transmembrane region" description="Helical" evidence="8">
    <location>
        <begin position="380"/>
        <end position="400"/>
    </location>
</feature>
<gene>
    <name evidence="10" type="ORF">ZT1E4_G11235</name>
</gene>
<dbReference type="GO" id="GO:0015369">
    <property type="term" value="F:calcium:proton antiporter activity"/>
    <property type="evidence" value="ECO:0007669"/>
    <property type="project" value="TreeGrafter"/>
</dbReference>
<dbReference type="GO" id="GO:0000329">
    <property type="term" value="C:fungal-type vacuole membrane"/>
    <property type="evidence" value="ECO:0007669"/>
    <property type="project" value="TreeGrafter"/>
</dbReference>
<feature type="transmembrane region" description="Helical" evidence="8">
    <location>
        <begin position="254"/>
        <end position="278"/>
    </location>
</feature>
<keyword evidence="3" id="KW-0813">Transport</keyword>
<sequence>MDDFLYAERADRVSLCTDHRPYIRIPARGLRGIARVLWTTFSWTTVFLPLIPMAIAVSKFRWSPDCVFWLNLVALLPLFGAFRYSTEVLSAAASPNVGRVWDSTLGAFNLDLAIAFIGIWRGQLIFAKSYIVGKVVASTLWSTGVCFVASGVRSAESSFDETMSHTLGNLLATAMVPFAILSVFPQTENHPPSTSSVLIISRGSSVVFLTIYSFYQLFRHKTHTAFFDPELFVDSQDEESSQQRRRPSSDIRDLGGWVTSVTIIGAATLGYVCSTLALRSMHESTSLTEEVVGFCLIPLLGEISEITKLSRFAYRDRVDFALEKAAGLAVQTMLFIGPLLCLFSWSLGQAMTFRLDLLELASLMASIYLFNGILRDGKSNYLEGALCLGLYAIETLALVVRSRK</sequence>